<gene>
    <name evidence="1" type="ORF">DSM5745_02633</name>
</gene>
<dbReference type="AlphaFoldDB" id="A0A3D8SYK9"/>
<evidence type="ECO:0000313" key="2">
    <source>
        <dbReference type="Proteomes" id="UP000256690"/>
    </source>
</evidence>
<reference evidence="1 2" key="1">
    <citation type="journal article" date="2018" name="IMA Fungus">
        <title>IMA Genome-F 9: Draft genome sequence of Annulohypoxylon stygium, Aspergillus mulundensis, Berkeleyomyces basicola (syn. Thielaviopsis basicola), Ceratocystis smalleyi, two Cercospora beticola strains, Coleophoma cylindrospora, Fusarium fracticaudum, Phialophora cf. hyalina, and Morchella septimelata.</title>
        <authorList>
            <person name="Wingfield B.D."/>
            <person name="Bills G.F."/>
            <person name="Dong Y."/>
            <person name="Huang W."/>
            <person name="Nel W.J."/>
            <person name="Swalarsk-Parry B.S."/>
            <person name="Vaghefi N."/>
            <person name="Wilken P.M."/>
            <person name="An Z."/>
            <person name="de Beer Z.W."/>
            <person name="De Vos L."/>
            <person name="Chen L."/>
            <person name="Duong T.A."/>
            <person name="Gao Y."/>
            <person name="Hammerbacher A."/>
            <person name="Kikkert J.R."/>
            <person name="Li Y."/>
            <person name="Li H."/>
            <person name="Li K."/>
            <person name="Li Q."/>
            <person name="Liu X."/>
            <person name="Ma X."/>
            <person name="Naidoo K."/>
            <person name="Pethybridge S.J."/>
            <person name="Sun J."/>
            <person name="Steenkamp E.T."/>
            <person name="van der Nest M.A."/>
            <person name="van Wyk S."/>
            <person name="Wingfield M.J."/>
            <person name="Xiong C."/>
            <person name="Yue Q."/>
            <person name="Zhang X."/>
        </authorList>
    </citation>
    <scope>NUCLEOTIDE SEQUENCE [LARGE SCALE GENOMIC DNA]</scope>
    <source>
        <strain evidence="1 2">DSM 5745</strain>
    </source>
</reference>
<dbReference type="EMBL" id="PVWQ01000002">
    <property type="protein sequence ID" value="RDW90858.1"/>
    <property type="molecule type" value="Genomic_DNA"/>
</dbReference>
<dbReference type="InterPro" id="IPR027417">
    <property type="entry name" value="P-loop_NTPase"/>
</dbReference>
<organism evidence="1 2">
    <name type="scientific">Aspergillus mulundensis</name>
    <dbReference type="NCBI Taxonomy" id="1810919"/>
    <lineage>
        <taxon>Eukaryota</taxon>
        <taxon>Fungi</taxon>
        <taxon>Dikarya</taxon>
        <taxon>Ascomycota</taxon>
        <taxon>Pezizomycotina</taxon>
        <taxon>Eurotiomycetes</taxon>
        <taxon>Eurotiomycetidae</taxon>
        <taxon>Eurotiales</taxon>
        <taxon>Aspergillaceae</taxon>
        <taxon>Aspergillus</taxon>
        <taxon>Aspergillus subgen. Nidulantes</taxon>
    </lineage>
</organism>
<sequence>MPRTKPPERTKTSQFSTNIGCPYKPNVYGIPTDGRVFYLGIKKGYPSAGNDVVFVRILSLETNTGIDFLELPRFSYMNLMQEVYHYQEKSIVWVNSPGQQLIISALLNLCNLDHKLYHADLTSEQRAALVKEFNETDQDSTPWAAGCDIAPTSYVTTMSVFVPDSFLWVEAVLGQHAKVWPTSDFAELLQTPNNTTVFFNYPFGPGPGPGPRGCPRSSAAESLSASLRAVPCYCGLL</sequence>
<comment type="caution">
    <text evidence="1">The sequence shown here is derived from an EMBL/GenBank/DDBJ whole genome shotgun (WGS) entry which is preliminary data.</text>
</comment>
<dbReference type="RefSeq" id="XP_026607812.1">
    <property type="nucleotide sequence ID" value="XM_026744649.1"/>
</dbReference>
<dbReference type="Proteomes" id="UP000256690">
    <property type="component" value="Unassembled WGS sequence"/>
</dbReference>
<name>A0A3D8SYK9_9EURO</name>
<accession>A0A3D8SYK9</accession>
<dbReference type="SUPFAM" id="SSF52540">
    <property type="entry name" value="P-loop containing nucleoside triphosphate hydrolases"/>
    <property type="match status" value="1"/>
</dbReference>
<dbReference type="OrthoDB" id="4500730at2759"/>
<keyword evidence="2" id="KW-1185">Reference proteome</keyword>
<protein>
    <submittedName>
        <fullName evidence="1">Uncharacterized protein</fullName>
    </submittedName>
</protein>
<evidence type="ECO:0000313" key="1">
    <source>
        <dbReference type="EMBL" id="RDW90858.1"/>
    </source>
</evidence>
<proteinExistence type="predicted"/>
<dbReference type="GeneID" id="38113003"/>